<keyword evidence="4 5" id="KW-0413">Isomerase</keyword>
<feature type="binding site" evidence="5">
    <location>
        <position position="181"/>
    </location>
    <ligand>
        <name>NADP(+)</name>
        <dbReference type="ChEBI" id="CHEBI:58349"/>
    </ligand>
</feature>
<name>A0A927C6F7_9BACL</name>
<comment type="function">
    <text evidence="5">Catalyzes the two-step NADP-dependent conversion of GDP-4-dehydro-6-deoxy-D-mannose to GDP-fucose, involving an epimerase and a reductase reaction.</text>
</comment>
<dbReference type="PANTHER" id="PTHR43238:SF1">
    <property type="entry name" value="GDP-L-FUCOSE SYNTHASE"/>
    <property type="match status" value="1"/>
</dbReference>
<comment type="caution">
    <text evidence="5">Lacks conserved residue(s) required for the propagation of feature annotation.</text>
</comment>
<dbReference type="GO" id="GO:0042351">
    <property type="term" value="P:'de novo' GDP-L-fucose biosynthetic process"/>
    <property type="evidence" value="ECO:0007669"/>
    <property type="project" value="UniProtKB-UniRule"/>
</dbReference>
<evidence type="ECO:0000256" key="2">
    <source>
        <dbReference type="ARBA" id="ARBA00022857"/>
    </source>
</evidence>
<organism evidence="7 8">
    <name type="scientific">Paenibacillus oceani</name>
    <dbReference type="NCBI Taxonomy" id="2772510"/>
    <lineage>
        <taxon>Bacteria</taxon>
        <taxon>Bacillati</taxon>
        <taxon>Bacillota</taxon>
        <taxon>Bacilli</taxon>
        <taxon>Bacillales</taxon>
        <taxon>Paenibacillaceae</taxon>
        <taxon>Paenibacillus</taxon>
    </lineage>
</organism>
<dbReference type="InterPro" id="IPR028614">
    <property type="entry name" value="GDP_fucose/colitose_synth"/>
</dbReference>
<comment type="pathway">
    <text evidence="5">Nucleotide-sugar biosynthesis; GDP-L-fucose biosynthesis via de novo pathway; GDP-L-fucose from GDP-alpha-D-mannose: step 2/2.</text>
</comment>
<keyword evidence="5" id="KW-0511">Multifunctional enzyme</keyword>
<dbReference type="Gene3D" id="3.40.50.720">
    <property type="entry name" value="NAD(P)-binding Rossmann-like Domain"/>
    <property type="match status" value="1"/>
</dbReference>
<dbReference type="Pfam" id="PF01370">
    <property type="entry name" value="Epimerase"/>
    <property type="match status" value="1"/>
</dbReference>
<feature type="binding site" evidence="5">
    <location>
        <position position="211"/>
    </location>
    <ligand>
        <name>substrate</name>
    </ligand>
</feature>
<comment type="caution">
    <text evidence="7">The sequence shown here is derived from an EMBL/GenBank/DDBJ whole genome shotgun (WGS) entry which is preliminary data.</text>
</comment>
<comment type="catalytic activity">
    <reaction evidence="5">
        <text>GDP-beta-L-fucose + NADP(+) = GDP-4-dehydro-alpha-D-rhamnose + NADPH + H(+)</text>
        <dbReference type="Rhea" id="RHEA:18885"/>
        <dbReference type="ChEBI" id="CHEBI:15378"/>
        <dbReference type="ChEBI" id="CHEBI:57273"/>
        <dbReference type="ChEBI" id="CHEBI:57783"/>
        <dbReference type="ChEBI" id="CHEBI:57964"/>
        <dbReference type="ChEBI" id="CHEBI:58349"/>
        <dbReference type="EC" id="1.1.1.271"/>
    </reaction>
</comment>
<protein>
    <recommendedName>
        <fullName evidence="5">GDP-L-fucose synthase</fullName>
        <ecNumber evidence="5">1.1.1.271</ecNumber>
    </recommendedName>
    <alternativeName>
        <fullName evidence="5">GDP-4-keto-6-deoxy-D-mannose-3,5-epimerase-4-reductase</fullName>
    </alternativeName>
</protein>
<evidence type="ECO:0000256" key="3">
    <source>
        <dbReference type="ARBA" id="ARBA00023002"/>
    </source>
</evidence>
<dbReference type="CDD" id="cd05239">
    <property type="entry name" value="GDP_FS_SDR_e"/>
    <property type="match status" value="1"/>
</dbReference>
<feature type="active site" description="Proton donor/acceptor" evidence="5">
    <location>
        <position position="138"/>
    </location>
</feature>
<proteinExistence type="inferred from homology"/>
<feature type="binding site" evidence="5">
    <location>
        <position position="204"/>
    </location>
    <ligand>
        <name>substrate</name>
    </ligand>
</feature>
<keyword evidence="8" id="KW-1185">Reference proteome</keyword>
<evidence type="ECO:0000313" key="7">
    <source>
        <dbReference type="EMBL" id="MBD2860872.1"/>
    </source>
</evidence>
<dbReference type="GO" id="GO:0016853">
    <property type="term" value="F:isomerase activity"/>
    <property type="evidence" value="ECO:0007669"/>
    <property type="project" value="UniProtKB-KW"/>
</dbReference>
<sequence length="310" mass="34666">MKLSDKTVVVTGGAGFLGRHVVERLRRGGCTQIFVPRSKQYDLRKEADIVRMLDDCRPDVILHLAAVVGGIGANEKNPGSFFYDNLVMGAQLMEQSRLKGVQKFVAIGTICSYPKFAPVPFREEDLWNGYPEETNAPYGLAKKMMLVQSQAYRKQYGFNSIYLLPVNLYGPWDNFDLETSHVIPAVIRKCAEAKEKGEPSITLWGDGSPTREFLYVEDAAEGIVRAAESYDESEPVNLGSGEEIAIRELAETIKESVGYYGEIVWDTGRPNGQPRRKLDVTAAKAKFGFVAGTDMRTGLERTIRWYMSTR</sequence>
<dbReference type="InterPro" id="IPR001509">
    <property type="entry name" value="Epimerase_deHydtase"/>
</dbReference>
<dbReference type="SUPFAM" id="SSF51735">
    <property type="entry name" value="NAD(P)-binding Rossmann-fold domains"/>
    <property type="match status" value="1"/>
</dbReference>
<keyword evidence="3 5" id="KW-0560">Oxidoreductase</keyword>
<feature type="binding site" evidence="5">
    <location>
        <begin position="12"/>
        <end position="18"/>
    </location>
    <ligand>
        <name>NADP(+)</name>
        <dbReference type="ChEBI" id="CHEBI:58349"/>
    </ligand>
</feature>
<reference evidence="7" key="1">
    <citation type="submission" date="2020-09" db="EMBL/GenBank/DDBJ databases">
        <title>A novel bacterium of genus Paenibacillus, isolated from South China Sea.</title>
        <authorList>
            <person name="Huang H."/>
            <person name="Mo K."/>
            <person name="Hu Y."/>
        </authorList>
    </citation>
    <scope>NUCLEOTIDE SEQUENCE</scope>
    <source>
        <strain evidence="7">IB182363</strain>
    </source>
</reference>
<feature type="site" description="Important for catalytic activity" evidence="5">
    <location>
        <position position="111"/>
    </location>
</feature>
<dbReference type="AlphaFoldDB" id="A0A927C6F7"/>
<feature type="binding site" evidence="5">
    <location>
        <position position="189"/>
    </location>
    <ligand>
        <name>substrate</name>
    </ligand>
</feature>
<evidence type="ECO:0000259" key="6">
    <source>
        <dbReference type="Pfam" id="PF01370"/>
    </source>
</evidence>
<evidence type="ECO:0000313" key="8">
    <source>
        <dbReference type="Proteomes" id="UP000639396"/>
    </source>
</evidence>
<dbReference type="RefSeq" id="WP_190924372.1">
    <property type="nucleotide sequence ID" value="NZ_JACXJA010000003.1"/>
</dbReference>
<dbReference type="GO" id="GO:0050577">
    <property type="term" value="F:GDP-L-fucose synthase activity"/>
    <property type="evidence" value="ECO:0007669"/>
    <property type="project" value="UniProtKB-UniRule"/>
</dbReference>
<dbReference type="Gene3D" id="3.90.25.10">
    <property type="entry name" value="UDP-galactose 4-epimerase, domain 1"/>
    <property type="match status" value="1"/>
</dbReference>
<dbReference type="HAMAP" id="MF_00956">
    <property type="entry name" value="GDP_fucose_synth"/>
    <property type="match status" value="1"/>
</dbReference>
<evidence type="ECO:0000256" key="4">
    <source>
        <dbReference type="ARBA" id="ARBA00023235"/>
    </source>
</evidence>
<evidence type="ECO:0000256" key="5">
    <source>
        <dbReference type="HAMAP-Rule" id="MF_00956"/>
    </source>
</evidence>
<dbReference type="EC" id="1.1.1.271" evidence="5"/>
<gene>
    <name evidence="5" type="primary">fcl</name>
    <name evidence="7" type="ORF">IDH45_02585</name>
</gene>
<evidence type="ECO:0000256" key="1">
    <source>
        <dbReference type="ARBA" id="ARBA00005959"/>
    </source>
</evidence>
<keyword evidence="2 5" id="KW-0521">NADP</keyword>
<dbReference type="GO" id="GO:0070401">
    <property type="term" value="F:NADP+ binding"/>
    <property type="evidence" value="ECO:0007669"/>
    <property type="project" value="UniProtKB-UniRule"/>
</dbReference>
<dbReference type="PANTHER" id="PTHR43238">
    <property type="entry name" value="GDP-L-FUCOSE SYNTHASE"/>
    <property type="match status" value="1"/>
</dbReference>
<feature type="binding site" evidence="5">
    <location>
        <begin position="165"/>
        <end position="168"/>
    </location>
    <ligand>
        <name>NADP(+)</name>
        <dbReference type="ChEBI" id="CHEBI:58349"/>
    </ligand>
</feature>
<accession>A0A927C6F7</accession>
<feature type="domain" description="NAD-dependent epimerase/dehydratase" evidence="6">
    <location>
        <begin position="8"/>
        <end position="239"/>
    </location>
</feature>
<comment type="similarity">
    <text evidence="1 5">Belongs to the NAD(P)-dependent epimerase/dehydratase family. Fucose synthase subfamily.</text>
</comment>
<feature type="binding site" evidence="5">
    <location>
        <position position="142"/>
    </location>
    <ligand>
        <name>NADP(+)</name>
        <dbReference type="ChEBI" id="CHEBI:58349"/>
    </ligand>
</feature>
<feature type="site" description="Important for catalytic activity" evidence="5">
    <location>
        <position position="109"/>
    </location>
</feature>
<dbReference type="InterPro" id="IPR036291">
    <property type="entry name" value="NAD(P)-bd_dom_sf"/>
</dbReference>
<dbReference type="EMBL" id="JACXJA010000003">
    <property type="protein sequence ID" value="MBD2860872.1"/>
    <property type="molecule type" value="Genomic_DNA"/>
</dbReference>
<dbReference type="Proteomes" id="UP000639396">
    <property type="component" value="Unassembled WGS sequence"/>
</dbReference>